<dbReference type="Proteomes" id="UP000285648">
    <property type="component" value="Unassembled WGS sequence"/>
</dbReference>
<name>A0A421DS42_9GAMM</name>
<organism evidence="1 2">
    <name type="scientific">Brenneria alni</name>
    <dbReference type="NCBI Taxonomy" id="71656"/>
    <lineage>
        <taxon>Bacteria</taxon>
        <taxon>Pseudomonadati</taxon>
        <taxon>Pseudomonadota</taxon>
        <taxon>Gammaproteobacteria</taxon>
        <taxon>Enterobacterales</taxon>
        <taxon>Pectobacteriaceae</taxon>
        <taxon>Brenneria</taxon>
    </lineage>
</organism>
<dbReference type="AlphaFoldDB" id="A0A421DS42"/>
<dbReference type="OrthoDB" id="6428647at2"/>
<gene>
    <name evidence="1" type="ORF">BIY29_04025</name>
</gene>
<accession>A0A421DS42</accession>
<reference evidence="1 2" key="1">
    <citation type="submission" date="2016-09" db="EMBL/GenBank/DDBJ databases">
        <authorList>
            <person name="Doonan J."/>
            <person name="Pachebat J.A."/>
            <person name="Golyshin P.N."/>
            <person name="Denman S."/>
            <person name="Mcdonald J.E."/>
        </authorList>
    </citation>
    <scope>NUCLEOTIDE SEQUENCE [LARGE SCALE GENOMIC DNA]</scope>
    <source>
        <strain evidence="1 2">NCPPB 3934</strain>
    </source>
</reference>
<proteinExistence type="predicted"/>
<dbReference type="RefSeq" id="WP_121573893.1">
    <property type="nucleotide sequence ID" value="NZ_MJLZ01000005.1"/>
</dbReference>
<evidence type="ECO:0000313" key="2">
    <source>
        <dbReference type="Proteomes" id="UP000285648"/>
    </source>
</evidence>
<keyword evidence="2" id="KW-1185">Reference proteome</keyword>
<dbReference type="EMBL" id="MJLZ01000005">
    <property type="protein sequence ID" value="RLM27072.1"/>
    <property type="molecule type" value="Genomic_DNA"/>
</dbReference>
<comment type="caution">
    <text evidence="1">The sequence shown here is derived from an EMBL/GenBank/DDBJ whole genome shotgun (WGS) entry which is preliminary data.</text>
</comment>
<protein>
    <recommendedName>
        <fullName evidence="3">Peptidase C39 domain-containing protein</fullName>
    </recommendedName>
</protein>
<sequence length="300" mass="32694">MFNIDPVFYNVNAYNQLCEAAKNAAPQHTQAVSDEPASAYNNASRFQYPQPQAPHPATRMAATPGYGNLDPVFYNVNAYNQLCEAAKNAAPQHTQAVSDEPASAYNSASRFQYPQPQAPHPATRMAAMPDYGNLSHLAQGFVVVIQPPLSSFSSYGPTSSAPSHSPSLGFDPGRGMEQGCVLSCIATVAGVSYEKARAEAADLVGFHTYSPGLRLKDAKKILNSLGVTSSRHRQKGVDWKDLPDLAIVSVGTSSTRHAVVFERNGNNEYIYDRNNYGPVPRLSNYQLLNDDFYLKIDRNS</sequence>
<evidence type="ECO:0008006" key="3">
    <source>
        <dbReference type="Google" id="ProtNLM"/>
    </source>
</evidence>
<evidence type="ECO:0000313" key="1">
    <source>
        <dbReference type="EMBL" id="RLM27072.1"/>
    </source>
</evidence>